<evidence type="ECO:0000259" key="1">
    <source>
        <dbReference type="Pfam" id="PF01522"/>
    </source>
</evidence>
<accession>A0A1J4SGE5</accession>
<dbReference type="InterPro" id="IPR011330">
    <property type="entry name" value="Glyco_hydro/deAcase_b/a-brl"/>
</dbReference>
<reference evidence="2 3" key="1">
    <citation type="journal article" date="2016" name="Environ. Microbiol.">
        <title>Genomic resolution of a cold subsurface aquifer community provides metabolic insights for novel microbes adapted to high CO concentrations.</title>
        <authorList>
            <person name="Probst A.J."/>
            <person name="Castelle C.J."/>
            <person name="Singh A."/>
            <person name="Brown C.T."/>
            <person name="Anantharaman K."/>
            <person name="Sharon I."/>
            <person name="Hug L.A."/>
            <person name="Burstein D."/>
            <person name="Emerson J.B."/>
            <person name="Thomas B.C."/>
            <person name="Banfield J.F."/>
        </authorList>
    </citation>
    <scope>NUCLEOTIDE SEQUENCE [LARGE SCALE GENOMIC DNA]</scope>
    <source>
        <strain evidence="2">CG1_02_38_46</strain>
    </source>
</reference>
<organism evidence="2 3">
    <name type="scientific">Candidatus Desantisbacteria bacterium CG1_02_38_46</name>
    <dbReference type="NCBI Taxonomy" id="1817893"/>
    <lineage>
        <taxon>Bacteria</taxon>
        <taxon>Candidatus Desantisiibacteriota</taxon>
    </lineage>
</organism>
<evidence type="ECO:0000313" key="2">
    <source>
        <dbReference type="EMBL" id="OIN97754.1"/>
    </source>
</evidence>
<sequence length="279" mass="32206">MICLTGDIHHTSLETNEQRFVESGDSEVKIACRFLKIIEKYGLKVTFYVTGKTFDEEWENLKLITDSNLVEIGGHTYGGLPLGNFSKILHKIIGRCPPSHSPTYGSYFQQKRDIKRMIELAEKKTAWKIISWRSHGYIHDENTYSILAQMGIKMISDEISSKKIFPEKIKEGLISHPINTIPDHDHLYHAHRDGEFVRKAKIAGYGRDDFGSDSHSIEIWGEMVQKQVVEIEEKEGLATILMHPICMYTADKFKTAERLLEFISQYKTILAKEIMWRIK</sequence>
<dbReference type="InterPro" id="IPR002509">
    <property type="entry name" value="NODB_dom"/>
</dbReference>
<comment type="caution">
    <text evidence="2">The sequence shown here is derived from an EMBL/GenBank/DDBJ whole genome shotgun (WGS) entry which is preliminary data.</text>
</comment>
<evidence type="ECO:0000313" key="3">
    <source>
        <dbReference type="Proteomes" id="UP000182278"/>
    </source>
</evidence>
<name>A0A1J4SGE5_9BACT</name>
<dbReference type="Pfam" id="PF01522">
    <property type="entry name" value="Polysacc_deac_1"/>
    <property type="match status" value="1"/>
</dbReference>
<protein>
    <recommendedName>
        <fullName evidence="1">NodB homology domain-containing protein</fullName>
    </recommendedName>
</protein>
<dbReference type="Proteomes" id="UP000182278">
    <property type="component" value="Unassembled WGS sequence"/>
</dbReference>
<dbReference type="GO" id="GO:0005975">
    <property type="term" value="P:carbohydrate metabolic process"/>
    <property type="evidence" value="ECO:0007669"/>
    <property type="project" value="InterPro"/>
</dbReference>
<dbReference type="Gene3D" id="3.20.20.370">
    <property type="entry name" value="Glycoside hydrolase/deacetylase"/>
    <property type="match status" value="1"/>
</dbReference>
<proteinExistence type="predicted"/>
<dbReference type="SUPFAM" id="SSF88713">
    <property type="entry name" value="Glycoside hydrolase/deacetylase"/>
    <property type="match status" value="1"/>
</dbReference>
<dbReference type="EMBL" id="MNUO01000036">
    <property type="protein sequence ID" value="OIN97754.1"/>
    <property type="molecule type" value="Genomic_DNA"/>
</dbReference>
<feature type="domain" description="NodB homology" evidence="1">
    <location>
        <begin position="32"/>
        <end position="154"/>
    </location>
</feature>
<dbReference type="GO" id="GO:0016810">
    <property type="term" value="F:hydrolase activity, acting on carbon-nitrogen (but not peptide) bonds"/>
    <property type="evidence" value="ECO:0007669"/>
    <property type="project" value="InterPro"/>
</dbReference>
<dbReference type="AlphaFoldDB" id="A0A1J4SGE5"/>
<gene>
    <name evidence="2" type="ORF">AUJ66_02320</name>
</gene>
<dbReference type="STRING" id="1817893.AUJ66_02320"/>